<keyword evidence="1" id="KW-0472">Membrane</keyword>
<keyword evidence="1" id="KW-0812">Transmembrane</keyword>
<dbReference type="EMBL" id="MN740780">
    <property type="protein sequence ID" value="QHU11206.1"/>
    <property type="molecule type" value="Genomic_DNA"/>
</dbReference>
<evidence type="ECO:0000313" key="2">
    <source>
        <dbReference type="EMBL" id="QHU11206.1"/>
    </source>
</evidence>
<feature type="transmembrane region" description="Helical" evidence="1">
    <location>
        <begin position="6"/>
        <end position="27"/>
    </location>
</feature>
<evidence type="ECO:0000256" key="1">
    <source>
        <dbReference type="SAM" id="Phobius"/>
    </source>
</evidence>
<name>A0A6C0K284_9ZZZZ</name>
<dbReference type="AlphaFoldDB" id="A0A6C0K284"/>
<accession>A0A6C0K284</accession>
<organism evidence="2">
    <name type="scientific">viral metagenome</name>
    <dbReference type="NCBI Taxonomy" id="1070528"/>
    <lineage>
        <taxon>unclassified sequences</taxon>
        <taxon>metagenomes</taxon>
        <taxon>organismal metagenomes</taxon>
    </lineage>
</organism>
<proteinExistence type="predicted"/>
<sequence length="299" mass="33655">MDNLVFMLLICAAAYAALYVIGHYYLLEPFKSYRDFEASARADAEVIKNAPSVYDTMDVREDIAGRPPYATNPIMRLDDYEYSMIFQSEGDRNAQRRSISDAMSRYPSDWCTMPPSSSLFQTSQEGFVNAVQADSKAAPADVSAFESISGLAEQPPDLDAAEDEEKKVLAMYQPEETKDLIHYSLKDAKRMIKQIYSKKGLVADLQKSSQGENVFEIVEVREKNPTIVWEDDVSTPENREIIRGENRINVPIAVSDTAAGLDPFYEPRSGTRLGTNDYTKWTPGLERQFAPTYTGNGWM</sequence>
<reference evidence="2" key="1">
    <citation type="journal article" date="2020" name="Nature">
        <title>Giant virus diversity and host interactions through global metagenomics.</title>
        <authorList>
            <person name="Schulz F."/>
            <person name="Roux S."/>
            <person name="Paez-Espino D."/>
            <person name="Jungbluth S."/>
            <person name="Walsh D.A."/>
            <person name="Denef V.J."/>
            <person name="McMahon K.D."/>
            <person name="Konstantinidis K.T."/>
            <person name="Eloe-Fadrosh E.A."/>
            <person name="Kyrpides N.C."/>
            <person name="Woyke T."/>
        </authorList>
    </citation>
    <scope>NUCLEOTIDE SEQUENCE</scope>
    <source>
        <strain evidence="2">GVMAG-S-1101165-84</strain>
    </source>
</reference>
<keyword evidence="1" id="KW-1133">Transmembrane helix</keyword>
<protein>
    <submittedName>
        <fullName evidence="2">Uncharacterized protein</fullName>
    </submittedName>
</protein>